<dbReference type="GO" id="GO:0004130">
    <property type="term" value="F:cytochrome-c peroxidase activity"/>
    <property type="evidence" value="ECO:0007669"/>
    <property type="project" value="TreeGrafter"/>
</dbReference>
<keyword evidence="5 14" id="KW-0479">Metal-binding</keyword>
<feature type="binding site" description="covalent" evidence="13">
    <location>
        <position position="89"/>
    </location>
    <ligand>
        <name>heme c</name>
        <dbReference type="ChEBI" id="CHEBI:61717"/>
        <label>1</label>
    </ligand>
</feature>
<sequence length="356" mass="40214">MRPLLITLAVVTGILFLPYLFPEKPMKYPDDRTLRAEALDGNLKPIPTTRVGLLKVVNTIQNPLTPEKIALGKRLYFDPILSRDRTVSCASCHILQEGGDDNRPAAIGYKGRINPRHLNSPTVLNAALEKFEFWDGRVHTVEEQAGGPIQAPFEMNLTPKEAVERLSSDPGYREAFRRVFGDENITFRKIRQAIGAYERTLLTRGPFDEFLEGNNSALSPAAKRGLALFIRRGCKGCHTGMSVGGQFVKRFPLRRYLDDYLGFSLLPKFQWKTSEFPFDNRGDFHGRGGQDFFRVPVLRNVARTAPYFHNGAVKELHEAVRIMSKYQLGREFTPSEINDTVAFLKSLSGEIVDYGY</sequence>
<comment type="cofactor">
    <cofactor evidence="13">
        <name>heme</name>
        <dbReference type="ChEBI" id="CHEBI:30413"/>
    </cofactor>
    <text evidence="13">Binds 2 heme groups.</text>
</comment>
<accession>A0A7V2WL99</accession>
<evidence type="ECO:0000256" key="6">
    <source>
        <dbReference type="ARBA" id="ARBA00022729"/>
    </source>
</evidence>
<dbReference type="InterPro" id="IPR036909">
    <property type="entry name" value="Cyt_c-like_dom_sf"/>
</dbReference>
<evidence type="ECO:0000256" key="14">
    <source>
        <dbReference type="PIRSR" id="PIRSR000294-2"/>
    </source>
</evidence>
<protein>
    <recommendedName>
        <fullName evidence="12">Methylamine utilization protein MauG</fullName>
    </recommendedName>
</protein>
<feature type="binding site" description="covalent" evidence="13">
    <location>
        <position position="237"/>
    </location>
    <ligand>
        <name>heme c</name>
        <dbReference type="ChEBI" id="CHEBI:61717"/>
        <label>2</label>
    </ligand>
</feature>
<comment type="subcellular location">
    <subcellularLocation>
        <location evidence="1">Periplasm</location>
    </subcellularLocation>
</comment>
<keyword evidence="6" id="KW-0732">Signal</keyword>
<dbReference type="PANTHER" id="PTHR30600">
    <property type="entry name" value="CYTOCHROME C PEROXIDASE-RELATED"/>
    <property type="match status" value="1"/>
</dbReference>
<feature type="binding site" description="covalent" evidence="13">
    <location>
        <position position="234"/>
    </location>
    <ligand>
        <name>heme c</name>
        <dbReference type="ChEBI" id="CHEBI:61717"/>
        <label>2</label>
    </ligand>
</feature>
<organism evidence="16">
    <name type="scientific">Nitratifractor salsuginis</name>
    <dbReference type="NCBI Taxonomy" id="269261"/>
    <lineage>
        <taxon>Bacteria</taxon>
        <taxon>Pseudomonadati</taxon>
        <taxon>Campylobacterota</taxon>
        <taxon>Epsilonproteobacteria</taxon>
        <taxon>Campylobacterales</taxon>
        <taxon>Sulfurovaceae</taxon>
        <taxon>Nitratifractor</taxon>
    </lineage>
</organism>
<evidence type="ECO:0000256" key="5">
    <source>
        <dbReference type="ARBA" id="ARBA00022723"/>
    </source>
</evidence>
<evidence type="ECO:0000256" key="2">
    <source>
        <dbReference type="ARBA" id="ARBA00004856"/>
    </source>
</evidence>
<proteinExistence type="predicted"/>
<evidence type="ECO:0000259" key="15">
    <source>
        <dbReference type="PROSITE" id="PS51007"/>
    </source>
</evidence>
<evidence type="ECO:0000256" key="4">
    <source>
        <dbReference type="ARBA" id="ARBA00022617"/>
    </source>
</evidence>
<dbReference type="Gene3D" id="1.10.760.10">
    <property type="entry name" value="Cytochrome c-like domain"/>
    <property type="match status" value="2"/>
</dbReference>
<dbReference type="InterPro" id="IPR051395">
    <property type="entry name" value="Cytochrome_c_Peroxidase/MauG"/>
</dbReference>
<feature type="binding site" description="axial binding residue" evidence="14">
    <location>
        <position position="238"/>
    </location>
    <ligand>
        <name>heme c</name>
        <dbReference type="ChEBI" id="CHEBI:61717"/>
        <label>2</label>
    </ligand>
    <ligandPart>
        <name>Fe</name>
        <dbReference type="ChEBI" id="CHEBI:18248"/>
    </ligandPart>
</feature>
<dbReference type="PROSITE" id="PS51007">
    <property type="entry name" value="CYTC"/>
    <property type="match status" value="1"/>
</dbReference>
<keyword evidence="3" id="KW-0813">Transport</keyword>
<dbReference type="InterPro" id="IPR004852">
    <property type="entry name" value="Di-haem_cyt_c_peroxidsae"/>
</dbReference>
<dbReference type="PANTHER" id="PTHR30600:SF7">
    <property type="entry name" value="CYTOCHROME C PEROXIDASE-RELATED"/>
    <property type="match status" value="1"/>
</dbReference>
<dbReference type="PIRSF" id="PIRSF000294">
    <property type="entry name" value="Cytochrome-c_peroxidase"/>
    <property type="match status" value="1"/>
</dbReference>
<keyword evidence="4 13" id="KW-0349">Heme</keyword>
<evidence type="ECO:0000256" key="13">
    <source>
        <dbReference type="PIRSR" id="PIRSR000294-1"/>
    </source>
</evidence>
<gene>
    <name evidence="16" type="ORF">ENJ74_00895</name>
</gene>
<dbReference type="EMBL" id="DRNO01000064">
    <property type="protein sequence ID" value="HFC03403.1"/>
    <property type="molecule type" value="Genomic_DNA"/>
</dbReference>
<name>A0A7V2WL99_9BACT</name>
<feature type="binding site" description="covalent" evidence="13">
    <location>
        <position position="92"/>
    </location>
    <ligand>
        <name>heme c</name>
        <dbReference type="ChEBI" id="CHEBI:61717"/>
        <label>1</label>
    </ligand>
</feature>
<dbReference type="GO" id="GO:0042597">
    <property type="term" value="C:periplasmic space"/>
    <property type="evidence" value="ECO:0007669"/>
    <property type="project" value="UniProtKB-SubCell"/>
</dbReference>
<comment type="caution">
    <text evidence="16">The sequence shown here is derived from an EMBL/GenBank/DDBJ whole genome shotgun (WGS) entry which is preliminary data.</text>
</comment>
<evidence type="ECO:0000256" key="9">
    <source>
        <dbReference type="ARBA" id="ARBA00023002"/>
    </source>
</evidence>
<evidence type="ECO:0000256" key="7">
    <source>
        <dbReference type="ARBA" id="ARBA00022764"/>
    </source>
</evidence>
<comment type="pathway">
    <text evidence="2">One-carbon metabolism; methylamine degradation.</text>
</comment>
<evidence type="ECO:0000256" key="11">
    <source>
        <dbReference type="ARBA" id="ARBA00058991"/>
    </source>
</evidence>
<reference evidence="16" key="1">
    <citation type="journal article" date="2020" name="mSystems">
        <title>Genome- and Community-Level Interaction Insights into Carbon Utilization and Element Cycling Functions of Hydrothermarchaeota in Hydrothermal Sediment.</title>
        <authorList>
            <person name="Zhou Z."/>
            <person name="Liu Y."/>
            <person name="Xu W."/>
            <person name="Pan J."/>
            <person name="Luo Z.H."/>
            <person name="Li M."/>
        </authorList>
    </citation>
    <scope>NUCLEOTIDE SEQUENCE [LARGE SCALE GENOMIC DNA]</scope>
    <source>
        <strain evidence="16">HyVt-513</strain>
    </source>
</reference>
<evidence type="ECO:0000256" key="3">
    <source>
        <dbReference type="ARBA" id="ARBA00022448"/>
    </source>
</evidence>
<keyword evidence="9" id="KW-0560">Oxidoreductase</keyword>
<evidence type="ECO:0000256" key="1">
    <source>
        <dbReference type="ARBA" id="ARBA00004418"/>
    </source>
</evidence>
<feature type="binding site" description="axial binding residue" evidence="14">
    <location>
        <position position="323"/>
    </location>
    <ligand>
        <name>heme c</name>
        <dbReference type="ChEBI" id="CHEBI:61717"/>
        <label>2</label>
    </ligand>
    <ligandPart>
        <name>Fe</name>
        <dbReference type="ChEBI" id="CHEBI:18248"/>
    </ligandPart>
</feature>
<dbReference type="InterPro" id="IPR009056">
    <property type="entry name" value="Cyt_c-like_dom"/>
</dbReference>
<dbReference type="Pfam" id="PF03150">
    <property type="entry name" value="CCP_MauG"/>
    <property type="match status" value="1"/>
</dbReference>
<feature type="domain" description="Cytochrome c" evidence="15">
    <location>
        <begin position="220"/>
        <end position="348"/>
    </location>
</feature>
<dbReference type="SUPFAM" id="SSF46626">
    <property type="entry name" value="Cytochrome c"/>
    <property type="match status" value="2"/>
</dbReference>
<dbReference type="InterPro" id="IPR026259">
    <property type="entry name" value="MauG/Cytc_peroxidase"/>
</dbReference>
<feature type="binding site" description="axial binding residue" evidence="14">
    <location>
        <position position="93"/>
    </location>
    <ligand>
        <name>heme c</name>
        <dbReference type="ChEBI" id="CHEBI:61717"/>
        <label>1</label>
    </ligand>
    <ligandPart>
        <name>Fe</name>
        <dbReference type="ChEBI" id="CHEBI:18248"/>
    </ligandPart>
</feature>
<keyword evidence="8" id="KW-0249">Electron transport</keyword>
<keyword evidence="10 14" id="KW-0408">Iron</keyword>
<keyword evidence="7" id="KW-0574">Periplasm</keyword>
<comment type="function">
    <text evidence="11">Involved in methylamine metabolism. Essential for the maturation of the beta subunit of MADH, presumably via a step in the biosynthesis of tryptophan tryptophylquinone (TTQ), the cofactor of MADH.</text>
</comment>
<dbReference type="Proteomes" id="UP000885722">
    <property type="component" value="Unassembled WGS sequence"/>
</dbReference>
<comment type="PTM">
    <text evidence="13">Binds 2 heme groups per subunit.</text>
</comment>
<evidence type="ECO:0000313" key="16">
    <source>
        <dbReference type="EMBL" id="HFC03403.1"/>
    </source>
</evidence>
<evidence type="ECO:0000256" key="10">
    <source>
        <dbReference type="ARBA" id="ARBA00023004"/>
    </source>
</evidence>
<dbReference type="FunFam" id="1.10.760.10:FF:000019">
    <property type="entry name" value="Di-heme cytochrome C peroxidase"/>
    <property type="match status" value="1"/>
</dbReference>
<dbReference type="GO" id="GO:0009055">
    <property type="term" value="F:electron transfer activity"/>
    <property type="evidence" value="ECO:0007669"/>
    <property type="project" value="InterPro"/>
</dbReference>
<dbReference type="GO" id="GO:0020037">
    <property type="term" value="F:heme binding"/>
    <property type="evidence" value="ECO:0007669"/>
    <property type="project" value="InterPro"/>
</dbReference>
<dbReference type="GO" id="GO:0046872">
    <property type="term" value="F:metal ion binding"/>
    <property type="evidence" value="ECO:0007669"/>
    <property type="project" value="UniProtKB-KW"/>
</dbReference>
<evidence type="ECO:0000256" key="12">
    <source>
        <dbReference type="ARBA" id="ARBA00073576"/>
    </source>
</evidence>
<dbReference type="AlphaFoldDB" id="A0A7V2WL99"/>
<evidence type="ECO:0000256" key="8">
    <source>
        <dbReference type="ARBA" id="ARBA00022982"/>
    </source>
</evidence>